<keyword evidence="3" id="KW-1185">Reference proteome</keyword>
<organism evidence="2 3">
    <name type="scientific">Clathrus columnatus</name>
    <dbReference type="NCBI Taxonomy" id="1419009"/>
    <lineage>
        <taxon>Eukaryota</taxon>
        <taxon>Fungi</taxon>
        <taxon>Dikarya</taxon>
        <taxon>Basidiomycota</taxon>
        <taxon>Agaricomycotina</taxon>
        <taxon>Agaricomycetes</taxon>
        <taxon>Phallomycetidae</taxon>
        <taxon>Phallales</taxon>
        <taxon>Clathraceae</taxon>
        <taxon>Clathrus</taxon>
    </lineage>
</organism>
<protein>
    <submittedName>
        <fullName evidence="2">Uncharacterized protein</fullName>
    </submittedName>
</protein>
<feature type="compositionally biased region" description="Low complexity" evidence="1">
    <location>
        <begin position="146"/>
        <end position="187"/>
    </location>
</feature>
<dbReference type="AlphaFoldDB" id="A0AAV5ALW4"/>
<dbReference type="Proteomes" id="UP001050691">
    <property type="component" value="Unassembled WGS sequence"/>
</dbReference>
<feature type="compositionally biased region" description="Basic and acidic residues" evidence="1">
    <location>
        <begin position="109"/>
        <end position="121"/>
    </location>
</feature>
<feature type="compositionally biased region" description="Polar residues" evidence="1">
    <location>
        <begin position="310"/>
        <end position="323"/>
    </location>
</feature>
<evidence type="ECO:0000313" key="2">
    <source>
        <dbReference type="EMBL" id="GJJ14752.1"/>
    </source>
</evidence>
<name>A0AAV5ALW4_9AGAM</name>
<feature type="region of interest" description="Disordered" evidence="1">
    <location>
        <begin position="383"/>
        <end position="444"/>
    </location>
</feature>
<feature type="compositionally biased region" description="Polar residues" evidence="1">
    <location>
        <begin position="188"/>
        <end position="215"/>
    </location>
</feature>
<feature type="compositionally biased region" description="Low complexity" evidence="1">
    <location>
        <begin position="36"/>
        <end position="70"/>
    </location>
</feature>
<accession>A0AAV5ALW4</accession>
<feature type="compositionally biased region" description="Basic and acidic residues" evidence="1">
    <location>
        <begin position="394"/>
        <end position="405"/>
    </location>
</feature>
<proteinExistence type="predicted"/>
<dbReference type="EMBL" id="BPWL01000010">
    <property type="protein sequence ID" value="GJJ14752.1"/>
    <property type="molecule type" value="Genomic_DNA"/>
</dbReference>
<gene>
    <name evidence="2" type="ORF">Clacol_009020</name>
</gene>
<comment type="caution">
    <text evidence="2">The sequence shown here is derived from an EMBL/GenBank/DDBJ whole genome shotgun (WGS) entry which is preliminary data.</text>
</comment>
<evidence type="ECO:0000313" key="3">
    <source>
        <dbReference type="Proteomes" id="UP001050691"/>
    </source>
</evidence>
<evidence type="ECO:0000256" key="1">
    <source>
        <dbReference type="SAM" id="MobiDB-lite"/>
    </source>
</evidence>
<feature type="region of interest" description="Disordered" evidence="1">
    <location>
        <begin position="146"/>
        <end position="226"/>
    </location>
</feature>
<feature type="region of interest" description="Disordered" evidence="1">
    <location>
        <begin position="307"/>
        <end position="327"/>
    </location>
</feature>
<sequence>MECCVIPVAATMQSSGLTEKPRVENDMVDDTIIPDTSSCSSISNYNSPTSSTCPLTMTSATSSASTSPSSKFALTSLSPSASPGTSPNTKFTPSDSLISEPLLSLVPDRTARNTEQPKADDISEEDVFQSRVMDTQKETAVLCSASITPASSPSRSPSFPSSASSSPWPTSSRSISSSSSLSDTSLPNTRSSPHQTHLKSTMAVTQIPNSSTPAPTSLRLPRTLTKPPFKSVEPKVISALDPDLDEIPLPYIINMLSRVGPRMIAALARTSATINTGSGDSNNDRDMASLTSTLPRELVVTVAPDISKTEGPTVNSSSNQSTEPDIGIEFDTLPTHLLAVYSRPSGKIASANGSPNNSQRRKVTLFPTHGIVLAAHCAHLPALPQGRKPSLGNDVEKGEKDEGREHVKKAIWIESESESEKDRIELNSNSNSGNGQMKSTTSPSSVQVTLPVIPLCIPSPGTFPLLQAYLYTKRTDKLLGALIPAIPSLSRMISGPGLGVSHTQPSTSSASAFVASPADLSRQLSAAFLPNILLAATLRTHELWANIIALGIFDDNLWRAVNYAWKVLVGALEVAQMQTKISVKTLSPPNGQDRETVQ</sequence>
<feature type="region of interest" description="Disordered" evidence="1">
    <location>
        <begin position="34"/>
        <end position="127"/>
    </location>
</feature>
<reference evidence="2" key="1">
    <citation type="submission" date="2021-10" db="EMBL/GenBank/DDBJ databases">
        <title>De novo Genome Assembly of Clathrus columnatus (Basidiomycota, Fungi) Using Illumina and Nanopore Sequence Data.</title>
        <authorList>
            <person name="Ogiso-Tanaka E."/>
            <person name="Itagaki H."/>
            <person name="Hosoya T."/>
            <person name="Hosaka K."/>
        </authorList>
    </citation>
    <scope>NUCLEOTIDE SEQUENCE</scope>
    <source>
        <strain evidence="2">MO-923</strain>
    </source>
</reference>
<feature type="compositionally biased region" description="Polar residues" evidence="1">
    <location>
        <begin position="72"/>
        <end position="97"/>
    </location>
</feature>
<feature type="compositionally biased region" description="Polar residues" evidence="1">
    <location>
        <begin position="426"/>
        <end position="444"/>
    </location>
</feature>